<comment type="subunit">
    <text evidence="4">Heterotetramer of TRAP-alpha, TRAP-beta, TRAP-delta and TRAP-gamma.</text>
</comment>
<evidence type="ECO:0000256" key="1">
    <source>
        <dbReference type="ARBA" id="ARBA00002838"/>
    </source>
</evidence>
<keyword evidence="11" id="KW-1133">Transmembrane helix</keyword>
<organism evidence="16 17">
    <name type="scientific">Trichonephila inaurata madagascariensis</name>
    <dbReference type="NCBI Taxonomy" id="2747483"/>
    <lineage>
        <taxon>Eukaryota</taxon>
        <taxon>Metazoa</taxon>
        <taxon>Ecdysozoa</taxon>
        <taxon>Arthropoda</taxon>
        <taxon>Chelicerata</taxon>
        <taxon>Arachnida</taxon>
        <taxon>Araneae</taxon>
        <taxon>Araneomorphae</taxon>
        <taxon>Entelegynae</taxon>
        <taxon>Araneoidea</taxon>
        <taxon>Nephilidae</taxon>
        <taxon>Trichonephila</taxon>
        <taxon>Trichonephila inaurata</taxon>
    </lineage>
</organism>
<evidence type="ECO:0000256" key="4">
    <source>
        <dbReference type="ARBA" id="ARBA00011819"/>
    </source>
</evidence>
<dbReference type="PANTHER" id="PTHR12731:SF1">
    <property type="entry name" value="TRANSLOCON-ASSOCIATED PROTEIN SUBUNIT DELTA"/>
    <property type="match status" value="1"/>
</dbReference>
<keyword evidence="17" id="KW-1185">Reference proteome</keyword>
<keyword evidence="8 15" id="KW-0732">Signal</keyword>
<evidence type="ECO:0000256" key="14">
    <source>
        <dbReference type="ARBA" id="ARBA00031791"/>
    </source>
</evidence>
<dbReference type="InterPro" id="IPR008855">
    <property type="entry name" value="TRAP-delta"/>
</dbReference>
<reference evidence="16" key="1">
    <citation type="submission" date="2020-08" db="EMBL/GenBank/DDBJ databases">
        <title>Multicomponent nature underlies the extraordinary mechanical properties of spider dragline silk.</title>
        <authorList>
            <person name="Kono N."/>
            <person name="Nakamura H."/>
            <person name="Mori M."/>
            <person name="Yoshida Y."/>
            <person name="Ohtoshi R."/>
            <person name="Malay A.D."/>
            <person name="Moran D.A.P."/>
            <person name="Tomita M."/>
            <person name="Numata K."/>
            <person name="Arakawa K."/>
        </authorList>
    </citation>
    <scope>NUCLEOTIDE SEQUENCE</scope>
</reference>
<dbReference type="OrthoDB" id="10055808at2759"/>
<evidence type="ECO:0000313" key="16">
    <source>
        <dbReference type="EMBL" id="GFY48939.1"/>
    </source>
</evidence>
<dbReference type="Pfam" id="PF05404">
    <property type="entry name" value="TRAP-delta"/>
    <property type="match status" value="1"/>
</dbReference>
<evidence type="ECO:0000256" key="8">
    <source>
        <dbReference type="ARBA" id="ARBA00022729"/>
    </source>
</evidence>
<keyword evidence="6" id="KW-1017">Isopeptide bond</keyword>
<comment type="subcellular location">
    <subcellularLocation>
        <location evidence="2">Endoplasmic reticulum membrane</location>
        <topology evidence="2">Single-pass type I membrane protein</topology>
    </subcellularLocation>
</comment>
<name>A0A8X6X934_9ARAC</name>
<evidence type="ECO:0000256" key="12">
    <source>
        <dbReference type="ARBA" id="ARBA00023136"/>
    </source>
</evidence>
<comment type="caution">
    <text evidence="16">The sequence shown here is derived from an EMBL/GenBank/DDBJ whole genome shotgun (WGS) entry which is preliminary data.</text>
</comment>
<evidence type="ECO:0000256" key="3">
    <source>
        <dbReference type="ARBA" id="ARBA00009294"/>
    </source>
</evidence>
<keyword evidence="9" id="KW-0256">Endoplasmic reticulum</keyword>
<evidence type="ECO:0000256" key="6">
    <source>
        <dbReference type="ARBA" id="ARBA00022499"/>
    </source>
</evidence>
<keyword evidence="12" id="KW-0472">Membrane</keyword>
<evidence type="ECO:0000256" key="5">
    <source>
        <dbReference type="ARBA" id="ARBA00014387"/>
    </source>
</evidence>
<dbReference type="EMBL" id="BMAV01006709">
    <property type="protein sequence ID" value="GFY48939.1"/>
    <property type="molecule type" value="Genomic_DNA"/>
</dbReference>
<evidence type="ECO:0000256" key="10">
    <source>
        <dbReference type="ARBA" id="ARBA00022843"/>
    </source>
</evidence>
<keyword evidence="13" id="KW-1015">Disulfide bond</keyword>
<gene>
    <name evidence="16" type="primary">Ssr4</name>
    <name evidence="16" type="ORF">TNIN_261601</name>
</gene>
<dbReference type="AlphaFoldDB" id="A0A8X6X934"/>
<feature type="chain" id="PRO_5036502374" description="Translocon-associated protein subunit delta" evidence="15">
    <location>
        <begin position="21"/>
        <end position="185"/>
    </location>
</feature>
<evidence type="ECO:0000256" key="9">
    <source>
        <dbReference type="ARBA" id="ARBA00022824"/>
    </source>
</evidence>
<evidence type="ECO:0000256" key="13">
    <source>
        <dbReference type="ARBA" id="ARBA00023157"/>
    </source>
</evidence>
<dbReference type="PANTHER" id="PTHR12731">
    <property type="entry name" value="TRANSLOCON-ASSOCIATED PROTEIN, DELTA SUBUNIT"/>
    <property type="match status" value="1"/>
</dbReference>
<keyword evidence="10" id="KW-0832">Ubl conjugation</keyword>
<evidence type="ECO:0000313" key="17">
    <source>
        <dbReference type="Proteomes" id="UP000886998"/>
    </source>
</evidence>
<dbReference type="GO" id="GO:0005789">
    <property type="term" value="C:endoplasmic reticulum membrane"/>
    <property type="evidence" value="ECO:0007669"/>
    <property type="project" value="UniProtKB-SubCell"/>
</dbReference>
<evidence type="ECO:0000256" key="7">
    <source>
        <dbReference type="ARBA" id="ARBA00022692"/>
    </source>
</evidence>
<evidence type="ECO:0000256" key="15">
    <source>
        <dbReference type="SAM" id="SignalP"/>
    </source>
</evidence>
<feature type="signal peptide" evidence="15">
    <location>
        <begin position="1"/>
        <end position="20"/>
    </location>
</feature>
<proteinExistence type="inferred from homology"/>
<dbReference type="Proteomes" id="UP000886998">
    <property type="component" value="Unassembled WGS sequence"/>
</dbReference>
<accession>A0A8X6X934</accession>
<sequence>MPRFLAVFILLTSLSYCALGEVCKNPKIDASTYTTVDGMVITDVALITEFTVSCDSHKKDYVLIADKKGRQIPALRSSDSSKYQISWTENAETFFSGEHGLNVYDEEGFAAIKKAQRNNEDTSEIPHAFFLSFYHRGTYYGPWVSTEFVAAATSILLCLYNICCKRNFHPVRGIYKLLLWEELIF</sequence>
<comment type="function">
    <text evidence="1">TRAP proteins are part of a complex whose function is to bind calcium to the ER membrane and thereby regulate the retention of ER resident proteins.</text>
</comment>
<evidence type="ECO:0000256" key="11">
    <source>
        <dbReference type="ARBA" id="ARBA00022989"/>
    </source>
</evidence>
<comment type="similarity">
    <text evidence="3">Belongs to the TRAP-delta family.</text>
</comment>
<evidence type="ECO:0000256" key="2">
    <source>
        <dbReference type="ARBA" id="ARBA00004115"/>
    </source>
</evidence>
<keyword evidence="7" id="KW-0812">Transmembrane</keyword>
<protein>
    <recommendedName>
        <fullName evidence="5">Translocon-associated protein subunit delta</fullName>
    </recommendedName>
    <alternativeName>
        <fullName evidence="14">Signal sequence receptor subunit delta</fullName>
    </alternativeName>
</protein>